<dbReference type="SUPFAM" id="SSF50939">
    <property type="entry name" value="Sialidases"/>
    <property type="match status" value="1"/>
</dbReference>
<name>X0W826_9ZZZZ</name>
<organism evidence="1">
    <name type="scientific">marine sediment metagenome</name>
    <dbReference type="NCBI Taxonomy" id="412755"/>
    <lineage>
        <taxon>unclassified sequences</taxon>
        <taxon>metagenomes</taxon>
        <taxon>ecological metagenomes</taxon>
    </lineage>
</organism>
<gene>
    <name evidence="1" type="ORF">S01H1_40785</name>
</gene>
<dbReference type="InterPro" id="IPR036278">
    <property type="entry name" value="Sialidase_sf"/>
</dbReference>
<reference evidence="1" key="1">
    <citation type="journal article" date="2014" name="Front. Microbiol.">
        <title>High frequency of phylogenetically diverse reductive dehalogenase-homologous genes in deep subseafloor sedimentary metagenomes.</title>
        <authorList>
            <person name="Kawai M."/>
            <person name="Futagami T."/>
            <person name="Toyoda A."/>
            <person name="Takaki Y."/>
            <person name="Nishi S."/>
            <person name="Hori S."/>
            <person name="Arai W."/>
            <person name="Tsubouchi T."/>
            <person name="Morono Y."/>
            <person name="Uchiyama I."/>
            <person name="Ito T."/>
            <person name="Fujiyama A."/>
            <person name="Inagaki F."/>
            <person name="Takami H."/>
        </authorList>
    </citation>
    <scope>NUCLEOTIDE SEQUENCE</scope>
    <source>
        <strain evidence="1">Expedition CK06-06</strain>
    </source>
</reference>
<proteinExistence type="predicted"/>
<comment type="caution">
    <text evidence="1">The sequence shown here is derived from an EMBL/GenBank/DDBJ whole genome shotgun (WGS) entry which is preliminary data.</text>
</comment>
<accession>X0W826</accession>
<dbReference type="EMBL" id="BARS01025840">
    <property type="protein sequence ID" value="GAG08796.1"/>
    <property type="molecule type" value="Genomic_DNA"/>
</dbReference>
<protein>
    <submittedName>
        <fullName evidence="1">Uncharacterized protein</fullName>
    </submittedName>
</protein>
<dbReference type="AlphaFoldDB" id="X0W826"/>
<feature type="non-terminal residue" evidence="1">
    <location>
        <position position="220"/>
    </location>
</feature>
<sequence>MSISAKQSNNYLYVIWTQFDPDDFSAGGFSNGEIYASASTDGGNSWDVPINLTDTQTPDCSPGDCESDHWSSLAEQIDDNLHILYVNDRDAGGIAQDEGSFTENPVLYMKHPAWTPGDRPRIAVDHHLYEEINVPDNSFKDTSFQVENLGTAQLYVNVGSSASWIEITSDSSFSIPSGGNPVEVSVRLNGTLYSDVVLHDSIIVASNDSAGNAVIVIPVR</sequence>
<evidence type="ECO:0000313" key="1">
    <source>
        <dbReference type="EMBL" id="GAG08796.1"/>
    </source>
</evidence>